<dbReference type="HAMAP" id="MF_00097">
    <property type="entry name" value="TMP_synthase"/>
    <property type="match status" value="1"/>
</dbReference>
<evidence type="ECO:0000256" key="9">
    <source>
        <dbReference type="HAMAP-Rule" id="MF_00097"/>
    </source>
</evidence>
<comment type="similarity">
    <text evidence="9 10">Belongs to the thiamine-phosphate synthase family.</text>
</comment>
<dbReference type="EMBL" id="CP071182">
    <property type="protein sequence ID" value="QSO46497.1"/>
    <property type="molecule type" value="Genomic_DNA"/>
</dbReference>
<evidence type="ECO:0000256" key="1">
    <source>
        <dbReference type="ARBA" id="ARBA00005165"/>
    </source>
</evidence>
<evidence type="ECO:0000313" key="14">
    <source>
        <dbReference type="Proteomes" id="UP000663505"/>
    </source>
</evidence>
<comment type="pathway">
    <text evidence="1 9 11">Cofactor biosynthesis; thiamine diphosphate biosynthesis; thiamine phosphate from 4-amino-2-methyl-5-diphosphomethylpyrimidine and 4-methyl-5-(2-phosphoethyl)-thiazole: step 1/1.</text>
</comment>
<evidence type="ECO:0000259" key="12">
    <source>
        <dbReference type="Pfam" id="PF02581"/>
    </source>
</evidence>
<dbReference type="Proteomes" id="UP000663505">
    <property type="component" value="Chromosome"/>
</dbReference>
<proteinExistence type="inferred from homology"/>
<dbReference type="FunFam" id="3.20.20.70:FF:000096">
    <property type="entry name" value="Thiamine-phosphate synthase"/>
    <property type="match status" value="1"/>
</dbReference>
<protein>
    <recommendedName>
        <fullName evidence="9">Thiamine-phosphate synthase</fullName>
        <shortName evidence="9">TP synthase</shortName>
        <shortName evidence="9">TPS</shortName>
        <ecNumber evidence="9">2.5.1.3</ecNumber>
    </recommendedName>
    <alternativeName>
        <fullName evidence="9">Thiamine-phosphate pyrophosphorylase</fullName>
        <shortName evidence="9">TMP pyrophosphorylase</shortName>
        <shortName evidence="9">TMP-PPase</shortName>
    </alternativeName>
</protein>
<comment type="catalytic activity">
    <reaction evidence="7 9 10">
        <text>2-(2-carboxy-4-methylthiazol-5-yl)ethyl phosphate + 4-amino-2-methyl-5-(diphosphooxymethyl)pyrimidine + 2 H(+) = thiamine phosphate + CO2 + diphosphate</text>
        <dbReference type="Rhea" id="RHEA:47848"/>
        <dbReference type="ChEBI" id="CHEBI:15378"/>
        <dbReference type="ChEBI" id="CHEBI:16526"/>
        <dbReference type="ChEBI" id="CHEBI:33019"/>
        <dbReference type="ChEBI" id="CHEBI:37575"/>
        <dbReference type="ChEBI" id="CHEBI:57841"/>
        <dbReference type="ChEBI" id="CHEBI:62890"/>
        <dbReference type="EC" id="2.5.1.3"/>
    </reaction>
</comment>
<name>A0A9X7VXV2_9BACL</name>
<dbReference type="GO" id="GO:0000287">
    <property type="term" value="F:magnesium ion binding"/>
    <property type="evidence" value="ECO:0007669"/>
    <property type="project" value="UniProtKB-UniRule"/>
</dbReference>
<evidence type="ECO:0000256" key="6">
    <source>
        <dbReference type="ARBA" id="ARBA00047334"/>
    </source>
</evidence>
<dbReference type="KEGG" id="afx:JZ786_18810"/>
<dbReference type="AlphaFoldDB" id="A0A9X7VXV2"/>
<keyword evidence="4 9" id="KW-0460">Magnesium</keyword>
<comment type="function">
    <text evidence="9">Condenses 4-methyl-5-(beta-hydroxyethyl)thiazole monophosphate (THZ-P) and 2-methyl-4-amino-5-hydroxymethyl pyrimidine pyrophosphate (HMP-PP) to form thiamine monophosphate (TMP).</text>
</comment>
<evidence type="ECO:0000256" key="3">
    <source>
        <dbReference type="ARBA" id="ARBA00022723"/>
    </source>
</evidence>
<evidence type="ECO:0000256" key="4">
    <source>
        <dbReference type="ARBA" id="ARBA00022842"/>
    </source>
</evidence>
<feature type="binding site" evidence="9">
    <location>
        <begin position="148"/>
        <end position="150"/>
    </location>
    <ligand>
        <name>2-[(2R,5Z)-2-carboxy-4-methylthiazol-5(2H)-ylidene]ethyl phosphate</name>
        <dbReference type="ChEBI" id="CHEBI:62899"/>
    </ligand>
</feature>
<feature type="binding site" evidence="9">
    <location>
        <position position="122"/>
    </location>
    <ligand>
        <name>4-amino-2-methyl-5-(diphosphooxymethyl)pyrimidine</name>
        <dbReference type="ChEBI" id="CHEBI:57841"/>
    </ligand>
</feature>
<dbReference type="PANTHER" id="PTHR20857:SF15">
    <property type="entry name" value="THIAMINE-PHOSPHATE SYNTHASE"/>
    <property type="match status" value="1"/>
</dbReference>
<dbReference type="NCBIfam" id="TIGR00693">
    <property type="entry name" value="thiE"/>
    <property type="match status" value="1"/>
</dbReference>
<evidence type="ECO:0000256" key="5">
    <source>
        <dbReference type="ARBA" id="ARBA00022977"/>
    </source>
</evidence>
<evidence type="ECO:0000256" key="2">
    <source>
        <dbReference type="ARBA" id="ARBA00022679"/>
    </source>
</evidence>
<feature type="binding site" evidence="9">
    <location>
        <begin position="204"/>
        <end position="205"/>
    </location>
    <ligand>
        <name>2-[(2R,5Z)-2-carboxy-4-methylthiazol-5(2H)-ylidene]ethyl phosphate</name>
        <dbReference type="ChEBI" id="CHEBI:62899"/>
    </ligand>
</feature>
<evidence type="ECO:0000313" key="13">
    <source>
        <dbReference type="EMBL" id="QSO46497.1"/>
    </source>
</evidence>
<sequence length="226" mass="24244">MNSSTPGVDDYNFDVLKDKLGVYLVTDERTDVANCLRVVHQALEGGATTIQLRRKHDDGRVLVEMGHAIREMTRAYHALYIVNDRVDIALLTDADGVHVGQSDIAYKDVRKLLGKDKIIGVSVSSLEEAKGAIHDRADYLGVGSVFPTSSKSDADLCGIRGLQEIANLARERQTKPTPIVAIGGITATNAPDVLQAGAHGLAVVSAIMQAQNPAEAARNFCNLLAK</sequence>
<dbReference type="RefSeq" id="WP_206655866.1">
    <property type="nucleotide sequence ID" value="NZ_CP071182.1"/>
</dbReference>
<keyword evidence="5 9" id="KW-0784">Thiamine biosynthesis</keyword>
<feature type="binding site" evidence="9">
    <location>
        <position position="84"/>
    </location>
    <ligand>
        <name>Mg(2+)</name>
        <dbReference type="ChEBI" id="CHEBI:18420"/>
    </ligand>
</feature>
<dbReference type="GO" id="GO:0009228">
    <property type="term" value="P:thiamine biosynthetic process"/>
    <property type="evidence" value="ECO:0007669"/>
    <property type="project" value="UniProtKB-KW"/>
</dbReference>
<feature type="domain" description="Thiamine phosphate synthase/TenI" evidence="12">
    <location>
        <begin position="22"/>
        <end position="207"/>
    </location>
</feature>
<feature type="binding site" evidence="9">
    <location>
        <position position="103"/>
    </location>
    <ligand>
        <name>Mg(2+)</name>
        <dbReference type="ChEBI" id="CHEBI:18420"/>
    </ligand>
</feature>
<gene>
    <name evidence="9 13" type="primary">thiE</name>
    <name evidence="13" type="ORF">JZ786_18810</name>
</gene>
<feature type="binding site" evidence="9">
    <location>
        <begin position="51"/>
        <end position="55"/>
    </location>
    <ligand>
        <name>4-amino-2-methyl-5-(diphosphooxymethyl)pyrimidine</name>
        <dbReference type="ChEBI" id="CHEBI:57841"/>
    </ligand>
</feature>
<accession>A0A9X7VXV2</accession>
<evidence type="ECO:0000256" key="8">
    <source>
        <dbReference type="ARBA" id="ARBA00047883"/>
    </source>
</evidence>
<dbReference type="PANTHER" id="PTHR20857">
    <property type="entry name" value="THIAMINE-PHOSPHATE PYROPHOSPHORYLASE"/>
    <property type="match status" value="1"/>
</dbReference>
<dbReference type="SUPFAM" id="SSF51391">
    <property type="entry name" value="Thiamin phosphate synthase"/>
    <property type="match status" value="1"/>
</dbReference>
<evidence type="ECO:0000256" key="10">
    <source>
        <dbReference type="RuleBase" id="RU003826"/>
    </source>
</evidence>
<dbReference type="InterPro" id="IPR022998">
    <property type="entry name" value="ThiamineP_synth_TenI"/>
</dbReference>
<dbReference type="CDD" id="cd00564">
    <property type="entry name" value="TMP_TenI"/>
    <property type="match status" value="1"/>
</dbReference>
<dbReference type="EC" id="2.5.1.3" evidence="9"/>
<dbReference type="InterPro" id="IPR013785">
    <property type="entry name" value="Aldolase_TIM"/>
</dbReference>
<dbReference type="GO" id="GO:0004789">
    <property type="term" value="F:thiamine-phosphate diphosphorylase activity"/>
    <property type="evidence" value="ECO:0007669"/>
    <property type="project" value="UniProtKB-UniRule"/>
</dbReference>
<evidence type="ECO:0000256" key="7">
    <source>
        <dbReference type="ARBA" id="ARBA00047851"/>
    </source>
</evidence>
<dbReference type="GO" id="GO:0005737">
    <property type="term" value="C:cytoplasm"/>
    <property type="evidence" value="ECO:0007669"/>
    <property type="project" value="TreeGrafter"/>
</dbReference>
<feature type="binding site" evidence="9">
    <location>
        <position position="184"/>
    </location>
    <ligand>
        <name>2-[(2R,5Z)-2-carboxy-4-methylthiazol-5(2H)-ylidene]ethyl phosphate</name>
        <dbReference type="ChEBI" id="CHEBI:62899"/>
    </ligand>
</feature>
<comment type="catalytic activity">
    <reaction evidence="8 9 10">
        <text>2-[(2R,5Z)-2-carboxy-4-methylthiazol-5(2H)-ylidene]ethyl phosphate + 4-amino-2-methyl-5-(diphosphooxymethyl)pyrimidine + 2 H(+) = thiamine phosphate + CO2 + diphosphate</text>
        <dbReference type="Rhea" id="RHEA:47844"/>
        <dbReference type="ChEBI" id="CHEBI:15378"/>
        <dbReference type="ChEBI" id="CHEBI:16526"/>
        <dbReference type="ChEBI" id="CHEBI:33019"/>
        <dbReference type="ChEBI" id="CHEBI:37575"/>
        <dbReference type="ChEBI" id="CHEBI:57841"/>
        <dbReference type="ChEBI" id="CHEBI:62899"/>
        <dbReference type="EC" id="2.5.1.3"/>
    </reaction>
</comment>
<dbReference type="GO" id="GO:0009229">
    <property type="term" value="P:thiamine diphosphate biosynthetic process"/>
    <property type="evidence" value="ECO:0007669"/>
    <property type="project" value="UniProtKB-UniRule"/>
</dbReference>
<feature type="binding site" evidence="9">
    <location>
        <position position="151"/>
    </location>
    <ligand>
        <name>4-amino-2-methyl-5-(diphosphooxymethyl)pyrimidine</name>
        <dbReference type="ChEBI" id="CHEBI:57841"/>
    </ligand>
</feature>
<keyword evidence="14" id="KW-1185">Reference proteome</keyword>
<dbReference type="InterPro" id="IPR034291">
    <property type="entry name" value="TMP_synthase"/>
</dbReference>
<dbReference type="Pfam" id="PF02581">
    <property type="entry name" value="TMP-TENI"/>
    <property type="match status" value="1"/>
</dbReference>
<dbReference type="Gene3D" id="3.20.20.70">
    <property type="entry name" value="Aldolase class I"/>
    <property type="match status" value="1"/>
</dbReference>
<evidence type="ECO:0000256" key="11">
    <source>
        <dbReference type="RuleBase" id="RU004253"/>
    </source>
</evidence>
<comment type="cofactor">
    <cofactor evidence="9">
        <name>Mg(2+)</name>
        <dbReference type="ChEBI" id="CHEBI:18420"/>
    </cofactor>
    <text evidence="9">Binds 1 Mg(2+) ion per subunit.</text>
</comment>
<organism evidence="13 14">
    <name type="scientific">Alicyclobacillus mengziensis</name>
    <dbReference type="NCBI Taxonomy" id="2931921"/>
    <lineage>
        <taxon>Bacteria</taxon>
        <taxon>Bacillati</taxon>
        <taxon>Bacillota</taxon>
        <taxon>Bacilli</taxon>
        <taxon>Bacillales</taxon>
        <taxon>Alicyclobacillaceae</taxon>
        <taxon>Alicyclobacillus</taxon>
    </lineage>
</organism>
<keyword evidence="3 9" id="KW-0479">Metal-binding</keyword>
<reference evidence="13 14" key="1">
    <citation type="submission" date="2021-02" db="EMBL/GenBank/DDBJ databases">
        <title>Alicyclobacillus curvatus sp. nov. and Alicyclobacillus mengziensis sp. nov., two acidophilic bacteria isolated from acid mine drainage.</title>
        <authorList>
            <person name="Huang Y."/>
        </authorList>
    </citation>
    <scope>NUCLEOTIDE SEQUENCE [LARGE SCALE GENOMIC DNA]</scope>
    <source>
        <strain evidence="13 14">S30H14</strain>
    </source>
</reference>
<keyword evidence="2 9" id="KW-0808">Transferase</keyword>
<feature type="binding site" evidence="9">
    <location>
        <position position="83"/>
    </location>
    <ligand>
        <name>4-amino-2-methyl-5-(diphosphooxymethyl)pyrimidine</name>
        <dbReference type="ChEBI" id="CHEBI:57841"/>
    </ligand>
</feature>
<dbReference type="InterPro" id="IPR036206">
    <property type="entry name" value="ThiamineP_synth_sf"/>
</dbReference>
<comment type="catalytic activity">
    <reaction evidence="6 9 10">
        <text>4-methyl-5-(2-phosphooxyethyl)-thiazole + 4-amino-2-methyl-5-(diphosphooxymethyl)pyrimidine + H(+) = thiamine phosphate + diphosphate</text>
        <dbReference type="Rhea" id="RHEA:22328"/>
        <dbReference type="ChEBI" id="CHEBI:15378"/>
        <dbReference type="ChEBI" id="CHEBI:33019"/>
        <dbReference type="ChEBI" id="CHEBI:37575"/>
        <dbReference type="ChEBI" id="CHEBI:57841"/>
        <dbReference type="ChEBI" id="CHEBI:58296"/>
        <dbReference type="EC" id="2.5.1.3"/>
    </reaction>
</comment>